<name>A0A1W7CSF1_9ACTN</name>
<evidence type="ECO:0000256" key="4">
    <source>
        <dbReference type="ARBA" id="ARBA00022842"/>
    </source>
</evidence>
<dbReference type="EMBL" id="CP021121">
    <property type="protein sequence ID" value="ARQ67652.1"/>
    <property type="molecule type" value="Genomic_DNA"/>
</dbReference>
<evidence type="ECO:0000256" key="5">
    <source>
        <dbReference type="RuleBase" id="RU003476"/>
    </source>
</evidence>
<dbReference type="Gene3D" id="3.90.79.10">
    <property type="entry name" value="Nucleoside Triphosphate Pyrophosphohydrolase"/>
    <property type="match status" value="1"/>
</dbReference>
<gene>
    <name evidence="7" type="ORF">CAG99_01340</name>
</gene>
<dbReference type="Proteomes" id="UP000194218">
    <property type="component" value="Chromosome"/>
</dbReference>
<keyword evidence="3 5" id="KW-0378">Hydrolase</keyword>
<dbReference type="Pfam" id="PF00293">
    <property type="entry name" value="NUDIX"/>
    <property type="match status" value="1"/>
</dbReference>
<evidence type="ECO:0000259" key="6">
    <source>
        <dbReference type="PROSITE" id="PS51462"/>
    </source>
</evidence>
<dbReference type="GO" id="GO:0016787">
    <property type="term" value="F:hydrolase activity"/>
    <property type="evidence" value="ECO:0007669"/>
    <property type="project" value="UniProtKB-KW"/>
</dbReference>
<proteinExistence type="inferred from homology"/>
<evidence type="ECO:0000256" key="1">
    <source>
        <dbReference type="ARBA" id="ARBA00001946"/>
    </source>
</evidence>
<dbReference type="PROSITE" id="PS00893">
    <property type="entry name" value="NUDIX_BOX"/>
    <property type="match status" value="1"/>
</dbReference>
<comment type="similarity">
    <text evidence="2 5">Belongs to the Nudix hydrolase family.</text>
</comment>
<protein>
    <submittedName>
        <fullName evidence="7">NUDIX hydrolase</fullName>
    </submittedName>
</protein>
<evidence type="ECO:0000313" key="7">
    <source>
        <dbReference type="EMBL" id="ARQ67652.1"/>
    </source>
</evidence>
<dbReference type="InterPro" id="IPR020084">
    <property type="entry name" value="NUDIX_hydrolase_CS"/>
</dbReference>
<evidence type="ECO:0000313" key="8">
    <source>
        <dbReference type="Proteomes" id="UP000194218"/>
    </source>
</evidence>
<dbReference type="PRINTS" id="PR00502">
    <property type="entry name" value="NUDIXFAMILY"/>
</dbReference>
<evidence type="ECO:0000256" key="2">
    <source>
        <dbReference type="ARBA" id="ARBA00005582"/>
    </source>
</evidence>
<keyword evidence="8" id="KW-1185">Reference proteome</keyword>
<feature type="domain" description="Nudix hydrolase" evidence="6">
    <location>
        <begin position="40"/>
        <end position="168"/>
    </location>
</feature>
<dbReference type="AlphaFoldDB" id="A0A1W7CSF1"/>
<dbReference type="RefSeq" id="WP_086157176.1">
    <property type="nucleotide sequence ID" value="NZ_CP021121.1"/>
</dbReference>
<dbReference type="InterPro" id="IPR020476">
    <property type="entry name" value="Nudix_hydrolase"/>
</dbReference>
<dbReference type="PANTHER" id="PTHR43222">
    <property type="entry name" value="NUDIX HYDROLASE 23"/>
    <property type="match status" value="1"/>
</dbReference>
<evidence type="ECO:0000256" key="3">
    <source>
        <dbReference type="ARBA" id="ARBA00022801"/>
    </source>
</evidence>
<sequence>MAYTYGRTVTHCPFCGVGYAADAAWPRDCPGCGETHWANPLPVAVVLLPVLEGERRGLVVVRRDIEPCRGELALPGGYMELGETWEQAAVRELGEETGLTASPAEVTLFDVRTGDHTLNVFALLPPVAAGTLPPPAATPEATEWLVLTAPAPLAFPTHTAVVESWFAGR</sequence>
<dbReference type="PANTHER" id="PTHR43222:SF12">
    <property type="entry name" value="NUDIX HYDROLASE"/>
    <property type="match status" value="1"/>
</dbReference>
<comment type="cofactor">
    <cofactor evidence="1">
        <name>Mg(2+)</name>
        <dbReference type="ChEBI" id="CHEBI:18420"/>
    </cofactor>
</comment>
<organism evidence="7 8">
    <name type="scientific">Streptomyces marincola</name>
    <dbReference type="NCBI Taxonomy" id="2878388"/>
    <lineage>
        <taxon>Bacteria</taxon>
        <taxon>Bacillati</taxon>
        <taxon>Actinomycetota</taxon>
        <taxon>Actinomycetes</taxon>
        <taxon>Kitasatosporales</taxon>
        <taxon>Streptomycetaceae</taxon>
        <taxon>Streptomyces</taxon>
    </lineage>
</organism>
<dbReference type="PROSITE" id="PS51462">
    <property type="entry name" value="NUDIX"/>
    <property type="match status" value="1"/>
</dbReference>
<dbReference type="InterPro" id="IPR015797">
    <property type="entry name" value="NUDIX_hydrolase-like_dom_sf"/>
</dbReference>
<keyword evidence="4" id="KW-0460">Magnesium</keyword>
<dbReference type="OrthoDB" id="5417595at2"/>
<dbReference type="KEGG" id="smao:CAG99_01340"/>
<dbReference type="InterPro" id="IPR000086">
    <property type="entry name" value="NUDIX_hydrolase_dom"/>
</dbReference>
<reference evidence="7 8" key="1">
    <citation type="submission" date="2017-05" db="EMBL/GenBank/DDBJ databases">
        <title>Complete genome sequence of Streptomyces sp. SCSIO 03032 revealed the diverse biosynthetic pathways for its bioactive secondary metabolites.</title>
        <authorList>
            <person name="Ma L."/>
            <person name="Zhu Y."/>
            <person name="Zhang W."/>
            <person name="Zhang G."/>
            <person name="Tian X."/>
            <person name="Zhang S."/>
            <person name="Zhang C."/>
        </authorList>
    </citation>
    <scope>NUCLEOTIDE SEQUENCE [LARGE SCALE GENOMIC DNA]</scope>
    <source>
        <strain evidence="7 8">SCSIO 03032</strain>
    </source>
</reference>
<dbReference type="SUPFAM" id="SSF55811">
    <property type="entry name" value="Nudix"/>
    <property type="match status" value="1"/>
</dbReference>
<accession>A0A1W7CSF1</accession>